<feature type="compositionally biased region" description="Polar residues" evidence="1">
    <location>
        <begin position="19"/>
        <end position="34"/>
    </location>
</feature>
<sequence>MALSRDRPVPVSQAAASGHQANSLATQTTLTNPRGRQGLLGWGSESIDAPRAHGIYQSHRAAMPAST</sequence>
<evidence type="ECO:0000256" key="1">
    <source>
        <dbReference type="SAM" id="MobiDB-lite"/>
    </source>
</evidence>
<accession>A0A699ZNS2</accession>
<proteinExistence type="predicted"/>
<dbReference type="AlphaFoldDB" id="A0A699ZNS2"/>
<feature type="non-terminal residue" evidence="2">
    <location>
        <position position="1"/>
    </location>
</feature>
<reference evidence="2 3" key="1">
    <citation type="submission" date="2020-02" db="EMBL/GenBank/DDBJ databases">
        <title>Draft genome sequence of Haematococcus lacustris strain NIES-144.</title>
        <authorList>
            <person name="Morimoto D."/>
            <person name="Nakagawa S."/>
            <person name="Yoshida T."/>
            <person name="Sawayama S."/>
        </authorList>
    </citation>
    <scope>NUCLEOTIDE SEQUENCE [LARGE SCALE GENOMIC DNA]</scope>
    <source>
        <strain evidence="2 3">NIES-144</strain>
    </source>
</reference>
<evidence type="ECO:0000313" key="2">
    <source>
        <dbReference type="EMBL" id="GFH17522.1"/>
    </source>
</evidence>
<evidence type="ECO:0000313" key="3">
    <source>
        <dbReference type="Proteomes" id="UP000485058"/>
    </source>
</evidence>
<name>A0A699ZNS2_HAELA</name>
<comment type="caution">
    <text evidence="2">The sequence shown here is derived from an EMBL/GenBank/DDBJ whole genome shotgun (WGS) entry which is preliminary data.</text>
</comment>
<protein>
    <submittedName>
        <fullName evidence="2">Uncharacterized protein</fullName>
    </submittedName>
</protein>
<organism evidence="2 3">
    <name type="scientific">Haematococcus lacustris</name>
    <name type="common">Green alga</name>
    <name type="synonym">Haematococcus pluvialis</name>
    <dbReference type="NCBI Taxonomy" id="44745"/>
    <lineage>
        <taxon>Eukaryota</taxon>
        <taxon>Viridiplantae</taxon>
        <taxon>Chlorophyta</taxon>
        <taxon>core chlorophytes</taxon>
        <taxon>Chlorophyceae</taxon>
        <taxon>CS clade</taxon>
        <taxon>Chlamydomonadales</taxon>
        <taxon>Haematococcaceae</taxon>
        <taxon>Haematococcus</taxon>
    </lineage>
</organism>
<dbReference type="EMBL" id="BLLF01001161">
    <property type="protein sequence ID" value="GFH17522.1"/>
    <property type="molecule type" value="Genomic_DNA"/>
</dbReference>
<feature type="region of interest" description="Disordered" evidence="1">
    <location>
        <begin position="1"/>
        <end position="44"/>
    </location>
</feature>
<gene>
    <name evidence="2" type="ORF">HaLaN_14180</name>
</gene>
<dbReference type="Proteomes" id="UP000485058">
    <property type="component" value="Unassembled WGS sequence"/>
</dbReference>
<keyword evidence="3" id="KW-1185">Reference proteome</keyword>